<feature type="transmembrane region" description="Helical" evidence="1">
    <location>
        <begin position="58"/>
        <end position="78"/>
    </location>
</feature>
<dbReference type="PATRIC" id="fig|1196324.3.peg.1247"/>
<dbReference type="STRING" id="1196324.A374_06106"/>
<proteinExistence type="predicted"/>
<comment type="caution">
    <text evidence="2">The sequence shown here is derived from an EMBL/GenBank/DDBJ whole genome shotgun (WGS) entry which is preliminary data.</text>
</comment>
<keyword evidence="1" id="KW-0472">Membrane</keyword>
<name>I8AKP9_9BACL</name>
<dbReference type="OrthoDB" id="2921466at2"/>
<dbReference type="eggNOG" id="ENOG5033KBF">
    <property type="taxonomic scope" value="Bacteria"/>
</dbReference>
<feature type="transmembrane region" description="Helical" evidence="1">
    <location>
        <begin position="234"/>
        <end position="255"/>
    </location>
</feature>
<keyword evidence="1" id="KW-1133">Transmembrane helix</keyword>
<gene>
    <name evidence="2" type="ORF">A374_06106</name>
</gene>
<dbReference type="Proteomes" id="UP000004080">
    <property type="component" value="Unassembled WGS sequence"/>
</dbReference>
<dbReference type="EMBL" id="AKKV01000022">
    <property type="protein sequence ID" value="EIT86149.1"/>
    <property type="molecule type" value="Genomic_DNA"/>
</dbReference>
<accession>I8AKP9</accession>
<protein>
    <submittedName>
        <fullName evidence="2">Uncharacterized protein</fullName>
    </submittedName>
</protein>
<evidence type="ECO:0000256" key="1">
    <source>
        <dbReference type="SAM" id="Phobius"/>
    </source>
</evidence>
<organism evidence="2 3">
    <name type="scientific">Fictibacillus macauensis ZFHKF-1</name>
    <dbReference type="NCBI Taxonomy" id="1196324"/>
    <lineage>
        <taxon>Bacteria</taxon>
        <taxon>Bacillati</taxon>
        <taxon>Bacillota</taxon>
        <taxon>Bacilli</taxon>
        <taxon>Bacillales</taxon>
        <taxon>Fictibacillaceae</taxon>
        <taxon>Fictibacillus</taxon>
    </lineage>
</organism>
<evidence type="ECO:0000313" key="2">
    <source>
        <dbReference type="EMBL" id="EIT86149.1"/>
    </source>
</evidence>
<sequence length="264" mass="29897">MMHFWTLRLQRRSCYYALLIGTALAVFQLIMKVGEINTYDDIIFTPYTSWLSIDSTPITLVFFLVLPLLASIPAATLFQEDSKNGLLSSLFVTLRRRTYFSHLFFTTFLTGMIVVGLPLLLNAFGFFLFLPNTPPDEMINRNVGIYEGFALFSSLFYSHPFVHMLLNIVLCSVFAGLYAVFSLSVSFWVKNTFLVVTGGFLLQVLLYSVNIVFFPGIDITPLNFLPVHSLFFQVNGSLVVWVGSAMFLGACLLYYTGARRHETM</sequence>
<dbReference type="RefSeq" id="WP_007201318.1">
    <property type="nucleotide sequence ID" value="NZ_AKKV01000022.1"/>
</dbReference>
<feature type="transmembrane region" description="Helical" evidence="1">
    <location>
        <begin position="12"/>
        <end position="31"/>
    </location>
</feature>
<feature type="transmembrane region" description="Helical" evidence="1">
    <location>
        <begin position="193"/>
        <end position="214"/>
    </location>
</feature>
<dbReference type="AlphaFoldDB" id="I8AKP9"/>
<feature type="transmembrane region" description="Helical" evidence="1">
    <location>
        <begin position="99"/>
        <end position="130"/>
    </location>
</feature>
<evidence type="ECO:0000313" key="3">
    <source>
        <dbReference type="Proteomes" id="UP000004080"/>
    </source>
</evidence>
<keyword evidence="1" id="KW-0812">Transmembrane</keyword>
<feature type="transmembrane region" description="Helical" evidence="1">
    <location>
        <begin position="161"/>
        <end position="181"/>
    </location>
</feature>
<reference evidence="2 3" key="1">
    <citation type="journal article" date="2012" name="J. Bacteriol.">
        <title>Genome of Bacillus macauensis ZFHKF-1, a Long-Chain-Forming Bacterium.</title>
        <authorList>
            <person name="Cai L."/>
            <person name="Zhang T."/>
        </authorList>
    </citation>
    <scope>NUCLEOTIDE SEQUENCE [LARGE SCALE GENOMIC DNA]</scope>
    <source>
        <strain evidence="2 3">ZFHKF-1</strain>
    </source>
</reference>
<keyword evidence="3" id="KW-1185">Reference proteome</keyword>